<dbReference type="PANTHER" id="PTHR32438:SF5">
    <property type="entry name" value="4-ALPHA-GLUCANOTRANSFERASE DPE1, CHLOROPLASTIC_AMYLOPLASTIC"/>
    <property type="match status" value="1"/>
</dbReference>
<dbReference type="NCBIfam" id="TIGR00217">
    <property type="entry name" value="malQ"/>
    <property type="match status" value="1"/>
</dbReference>
<dbReference type="InterPro" id="IPR003385">
    <property type="entry name" value="Glyco_hydro_77"/>
</dbReference>
<evidence type="ECO:0000256" key="8">
    <source>
        <dbReference type="ARBA" id="ARBA00031423"/>
    </source>
</evidence>
<protein>
    <recommendedName>
        <fullName evidence="4 10">4-alpha-glucanotransferase</fullName>
        <ecNumber evidence="3 10">2.4.1.25</ecNumber>
    </recommendedName>
    <alternativeName>
        <fullName evidence="8 10">Amylomaltase</fullName>
    </alternativeName>
    <alternativeName>
        <fullName evidence="9 10">Disproportionating enzyme</fullName>
    </alternativeName>
</protein>
<evidence type="ECO:0000256" key="2">
    <source>
        <dbReference type="ARBA" id="ARBA00005684"/>
    </source>
</evidence>
<accession>A0A3P3XHW9</accession>
<sequence length="513" mass="57684">MQIPRSCGILLHPLSLGGPWPCGTMGEEARAFVDFCAHAGIGWWQVLPLGPTAYGDSPYQSPSAFAGNPYLIDPKALMDEGLLAPEEVEGYLTGFNGAESSSRASGVSTGSSTNYIDYALLFRENARLIEAAWRRFGSREGGARLAKFQQFGNAQASWLDDYALFAAIKEHEGHRPWNEWPEAFRCREPDAIARFVSEQAERIGRIKFTQYIFWTQWQKLRQYAHERCVRIIGDIPIFAAYDSADVWAHPELFQLDAEGMPTHVAGVPPDYFTATGQLWGNPLYDWTAHAKTGYAWWKARVQHTLSLVDVLRIDHFRGFEAYWAVPAGEPTAEHGRWEKGPGHALFNALKEALGELPIIAEDLGFITTEVIELRDSLGFPGMRILQFAFESQTDNNDYPHNYPQHCIAYTGTHDNDTAMGWIEHAAPQARKRALAYLHGGRRTFSWDLIRAAWSSPAMLAVAPMQDFLGLGSEARMNYPGTTGGWWRWRLPEGALSPALARKIKRLSKIYFRI</sequence>
<organism evidence="11">
    <name type="scientific">uncultured spirochete</name>
    <dbReference type="NCBI Taxonomy" id="156406"/>
    <lineage>
        <taxon>Bacteria</taxon>
        <taxon>Pseudomonadati</taxon>
        <taxon>Spirochaetota</taxon>
        <taxon>Spirochaetia</taxon>
        <taxon>Spirochaetales</taxon>
        <taxon>environmental samples</taxon>
    </lineage>
</organism>
<dbReference type="GO" id="GO:0004134">
    <property type="term" value="F:4-alpha-glucanotransferase activity"/>
    <property type="evidence" value="ECO:0007669"/>
    <property type="project" value="UniProtKB-EC"/>
</dbReference>
<reference evidence="11" key="1">
    <citation type="submission" date="2017-02" db="EMBL/GenBank/DDBJ databases">
        <authorList>
            <person name="Regsiter A."/>
            <person name="William W."/>
        </authorList>
    </citation>
    <scope>NUCLEOTIDE SEQUENCE</scope>
    <source>
        <strain evidence="11">Bib</strain>
    </source>
</reference>
<dbReference type="EMBL" id="FWDM01000018">
    <property type="protein sequence ID" value="SLM12364.1"/>
    <property type="molecule type" value="Genomic_DNA"/>
</dbReference>
<evidence type="ECO:0000256" key="5">
    <source>
        <dbReference type="ARBA" id="ARBA00022676"/>
    </source>
</evidence>
<evidence type="ECO:0000256" key="9">
    <source>
        <dbReference type="ARBA" id="ARBA00031501"/>
    </source>
</evidence>
<evidence type="ECO:0000256" key="4">
    <source>
        <dbReference type="ARBA" id="ARBA00020295"/>
    </source>
</evidence>
<keyword evidence="6 10" id="KW-0808">Transferase</keyword>
<evidence type="ECO:0000256" key="10">
    <source>
        <dbReference type="RuleBase" id="RU361207"/>
    </source>
</evidence>
<evidence type="ECO:0000256" key="1">
    <source>
        <dbReference type="ARBA" id="ARBA00000439"/>
    </source>
</evidence>
<dbReference type="NCBIfam" id="NF011080">
    <property type="entry name" value="PRK14508.1-3"/>
    <property type="match status" value="1"/>
</dbReference>
<dbReference type="Pfam" id="PF02446">
    <property type="entry name" value="Glyco_hydro_77"/>
    <property type="match status" value="1"/>
</dbReference>
<evidence type="ECO:0000256" key="6">
    <source>
        <dbReference type="ARBA" id="ARBA00022679"/>
    </source>
</evidence>
<comment type="catalytic activity">
    <reaction evidence="1 10">
        <text>Transfers a segment of a (1-&gt;4)-alpha-D-glucan to a new position in an acceptor, which may be glucose or a (1-&gt;4)-alpha-D-glucan.</text>
        <dbReference type="EC" id="2.4.1.25"/>
    </reaction>
</comment>
<evidence type="ECO:0000256" key="7">
    <source>
        <dbReference type="ARBA" id="ARBA00023277"/>
    </source>
</evidence>
<evidence type="ECO:0000313" key="11">
    <source>
        <dbReference type="EMBL" id="SLM12364.1"/>
    </source>
</evidence>
<comment type="similarity">
    <text evidence="2 10">Belongs to the disproportionating enzyme family.</text>
</comment>
<evidence type="ECO:0000256" key="3">
    <source>
        <dbReference type="ARBA" id="ARBA00012560"/>
    </source>
</evidence>
<dbReference type="GO" id="GO:0005975">
    <property type="term" value="P:carbohydrate metabolic process"/>
    <property type="evidence" value="ECO:0007669"/>
    <property type="project" value="InterPro"/>
</dbReference>
<dbReference type="InterPro" id="IPR017853">
    <property type="entry name" value="GH"/>
</dbReference>
<dbReference type="Gene3D" id="3.20.20.80">
    <property type="entry name" value="Glycosidases"/>
    <property type="match status" value="1"/>
</dbReference>
<dbReference type="SUPFAM" id="SSF51445">
    <property type="entry name" value="(Trans)glycosidases"/>
    <property type="match status" value="1"/>
</dbReference>
<keyword evidence="7 10" id="KW-0119">Carbohydrate metabolism</keyword>
<keyword evidence="5 10" id="KW-0328">Glycosyltransferase</keyword>
<dbReference type="AlphaFoldDB" id="A0A3P3XHW9"/>
<dbReference type="EC" id="2.4.1.25" evidence="3 10"/>
<name>A0A3P3XHW9_9SPIR</name>
<proteinExistence type="inferred from homology"/>
<gene>
    <name evidence="11" type="primary">malQ</name>
    <name evidence="11" type="ORF">SPIROBIBN47_250004</name>
</gene>
<dbReference type="PANTHER" id="PTHR32438">
    <property type="entry name" value="4-ALPHA-GLUCANOTRANSFERASE DPE1, CHLOROPLASTIC/AMYLOPLASTIC"/>
    <property type="match status" value="1"/>
</dbReference>